<protein>
    <submittedName>
        <fullName evidence="2">DUF4282 domain-containing protein</fullName>
    </submittedName>
</protein>
<feature type="transmembrane region" description="Helical" evidence="1">
    <location>
        <begin position="45"/>
        <end position="68"/>
    </location>
</feature>
<reference evidence="2" key="1">
    <citation type="submission" date="2018-08" db="EMBL/GenBank/DDBJ databases">
        <authorList>
            <consortium name="GenomeTrakr network: Whole genome sequencing for foodborne pathogen traceback"/>
        </authorList>
    </citation>
    <scope>NUCLEOTIDE SEQUENCE</scope>
    <source>
        <strain evidence="2">FDA00009177</strain>
    </source>
</reference>
<evidence type="ECO:0000313" key="2">
    <source>
        <dbReference type="EMBL" id="EAM8420255.1"/>
    </source>
</evidence>
<accession>A0A5T2WNB2</accession>
<evidence type="ECO:0000256" key="1">
    <source>
        <dbReference type="SAM" id="Phobius"/>
    </source>
</evidence>
<name>A0A5T2WNB2_SALER</name>
<sequence length="90" mass="10457">MDINSWLFFDKMITPRIIRIVYWVLLFLTILSGILGVFINPVSIIITVISIIILRISCEVVILMFSIYQQIKRIADNISTDRAEKSDMHN</sequence>
<organism evidence="2">
    <name type="scientific">Salmonella enterica</name>
    <name type="common">Salmonella choleraesuis</name>
    <dbReference type="NCBI Taxonomy" id="28901"/>
    <lineage>
        <taxon>Bacteria</taxon>
        <taxon>Pseudomonadati</taxon>
        <taxon>Pseudomonadota</taxon>
        <taxon>Gammaproteobacteria</taxon>
        <taxon>Enterobacterales</taxon>
        <taxon>Enterobacteriaceae</taxon>
        <taxon>Salmonella</taxon>
    </lineage>
</organism>
<dbReference type="AlphaFoldDB" id="A0A5T2WNB2"/>
<feature type="transmembrane region" description="Helical" evidence="1">
    <location>
        <begin position="20"/>
        <end position="39"/>
    </location>
</feature>
<keyword evidence="1" id="KW-0472">Membrane</keyword>
<proteinExistence type="predicted"/>
<dbReference type="EMBL" id="AACWFO010000016">
    <property type="protein sequence ID" value="EAM8420255.1"/>
    <property type="molecule type" value="Genomic_DNA"/>
</dbReference>
<keyword evidence="1" id="KW-0812">Transmembrane</keyword>
<comment type="caution">
    <text evidence="2">The sequence shown here is derived from an EMBL/GenBank/DDBJ whole genome shotgun (WGS) entry which is preliminary data.</text>
</comment>
<keyword evidence="1" id="KW-1133">Transmembrane helix</keyword>
<gene>
    <name evidence="2" type="ORF">AC527_24015</name>
</gene>